<organism evidence="2 3">
    <name type="scientific">Apolygus lucorum</name>
    <name type="common">Small green plant bug</name>
    <name type="synonym">Lygocoris lucorum</name>
    <dbReference type="NCBI Taxonomy" id="248454"/>
    <lineage>
        <taxon>Eukaryota</taxon>
        <taxon>Metazoa</taxon>
        <taxon>Ecdysozoa</taxon>
        <taxon>Arthropoda</taxon>
        <taxon>Hexapoda</taxon>
        <taxon>Insecta</taxon>
        <taxon>Pterygota</taxon>
        <taxon>Neoptera</taxon>
        <taxon>Paraneoptera</taxon>
        <taxon>Hemiptera</taxon>
        <taxon>Heteroptera</taxon>
        <taxon>Panheteroptera</taxon>
        <taxon>Cimicomorpha</taxon>
        <taxon>Miridae</taxon>
        <taxon>Mirini</taxon>
        <taxon>Apolygus</taxon>
    </lineage>
</organism>
<feature type="compositionally biased region" description="Polar residues" evidence="1">
    <location>
        <begin position="417"/>
        <end position="427"/>
    </location>
</feature>
<name>A0A8S9WYT2_APOLU</name>
<dbReference type="EMBL" id="WIXP02000012">
    <property type="protein sequence ID" value="KAF6201902.1"/>
    <property type="molecule type" value="Genomic_DNA"/>
</dbReference>
<feature type="compositionally biased region" description="Basic and acidic residues" evidence="1">
    <location>
        <begin position="429"/>
        <end position="438"/>
    </location>
</feature>
<comment type="caution">
    <text evidence="2">The sequence shown here is derived from an EMBL/GenBank/DDBJ whole genome shotgun (WGS) entry which is preliminary data.</text>
</comment>
<proteinExistence type="predicted"/>
<accession>A0A8S9WYT2</accession>
<evidence type="ECO:0000313" key="3">
    <source>
        <dbReference type="Proteomes" id="UP000466442"/>
    </source>
</evidence>
<reference evidence="2" key="1">
    <citation type="journal article" date="2021" name="Mol. Ecol. Resour.">
        <title>Apolygus lucorum genome provides insights into omnivorousness and mesophyll feeding.</title>
        <authorList>
            <person name="Liu Y."/>
            <person name="Liu H."/>
            <person name="Wang H."/>
            <person name="Huang T."/>
            <person name="Liu B."/>
            <person name="Yang B."/>
            <person name="Yin L."/>
            <person name="Li B."/>
            <person name="Zhang Y."/>
            <person name="Zhang S."/>
            <person name="Jiang F."/>
            <person name="Zhang X."/>
            <person name="Ren Y."/>
            <person name="Wang B."/>
            <person name="Wang S."/>
            <person name="Lu Y."/>
            <person name="Wu K."/>
            <person name="Fan W."/>
            <person name="Wang G."/>
        </authorList>
    </citation>
    <scope>NUCLEOTIDE SEQUENCE</scope>
    <source>
        <strain evidence="2">12Hb</strain>
    </source>
</reference>
<protein>
    <submittedName>
        <fullName evidence="2">Uncharacterized protein</fullName>
    </submittedName>
</protein>
<dbReference type="Proteomes" id="UP000466442">
    <property type="component" value="Linkage Group LG12"/>
</dbReference>
<feature type="compositionally biased region" description="Low complexity" evidence="1">
    <location>
        <begin position="208"/>
        <end position="219"/>
    </location>
</feature>
<evidence type="ECO:0000313" key="2">
    <source>
        <dbReference type="EMBL" id="KAF6201902.1"/>
    </source>
</evidence>
<feature type="region of interest" description="Disordered" evidence="1">
    <location>
        <begin position="381"/>
        <end position="446"/>
    </location>
</feature>
<feature type="region of interest" description="Disordered" evidence="1">
    <location>
        <begin position="156"/>
        <end position="219"/>
    </location>
</feature>
<keyword evidence="3" id="KW-1185">Reference proteome</keyword>
<feature type="compositionally biased region" description="Polar residues" evidence="1">
    <location>
        <begin position="385"/>
        <end position="398"/>
    </location>
</feature>
<gene>
    <name evidence="2" type="ORF">GE061_004298</name>
</gene>
<sequence length="446" mass="46233">MGMRREDESEWRNMEPLYHELGSIGVVSQFERREDTGSPRLSLREGADTVLPSTFGVAMSSSSSHHHENPEDRPIVTLEERFLNKTAMEVSEEMTLYTREEWNMGVSSDVTAALCPSHDLTTVSPLIYRDQETGTPGGSPGVSPGVTPGVSPPIYEEVTGAQGGTPGVSLGVTPGVSPPISQREVTGTPGVSPGVTAGVSPPISQREVTGTPGVSPGVSPGVTAGVSPLVDQEEVTGTPGVSPGVSPGVTAGVSPLVYQEEVTGTPGVSPGVSPQIYQEEVTGTPCVSPGVSPGVTAGVSPPISQREAMGTPGVSPGVSPGVTTGVSTGGTTQESQTQIQNWNYNLEGCGYKFGDSDALEAEPVPEFGRAYLAAPTPPLLHHHPSVSSMNDVSGTTPETKARVEGPLNSAEDLASPPQWSYAISPSSDPKFDSNEISKLRRSQVGQ</sequence>
<evidence type="ECO:0000256" key="1">
    <source>
        <dbReference type="SAM" id="MobiDB-lite"/>
    </source>
</evidence>
<dbReference type="AlphaFoldDB" id="A0A8S9WYT2"/>